<dbReference type="Pfam" id="PF24415">
    <property type="entry name" value="Ig_Irg-7"/>
    <property type="match status" value="2"/>
</dbReference>
<feature type="domain" description="EGF-like" evidence="5">
    <location>
        <begin position="153"/>
        <end position="187"/>
    </location>
</feature>
<feature type="domain" description="EGF-like" evidence="5">
    <location>
        <begin position="617"/>
        <end position="654"/>
    </location>
</feature>
<evidence type="ECO:0000259" key="5">
    <source>
        <dbReference type="PROSITE" id="PS50026"/>
    </source>
</evidence>
<dbReference type="PROSITE" id="PS01186">
    <property type="entry name" value="EGF_2"/>
    <property type="match status" value="1"/>
</dbReference>
<protein>
    <submittedName>
        <fullName evidence="8">Uncharacterized protein</fullName>
    </submittedName>
</protein>
<dbReference type="CDD" id="cd00037">
    <property type="entry name" value="CLECT"/>
    <property type="match status" value="1"/>
</dbReference>
<dbReference type="InterPro" id="IPR016187">
    <property type="entry name" value="CTDL_fold"/>
</dbReference>
<dbReference type="SMART" id="SM00604">
    <property type="entry name" value="MD"/>
    <property type="match status" value="2"/>
</dbReference>
<accession>A0A914EQB5</accession>
<dbReference type="InterPro" id="IPR016186">
    <property type="entry name" value="C-type_lectin-like/link_sf"/>
</dbReference>
<reference evidence="8" key="1">
    <citation type="submission" date="2022-11" db="UniProtKB">
        <authorList>
            <consortium name="WormBaseParasite"/>
        </authorList>
    </citation>
    <scope>IDENTIFICATION</scope>
</reference>
<feature type="disulfide bond" evidence="4">
    <location>
        <begin position="644"/>
        <end position="653"/>
    </location>
</feature>
<dbReference type="Gene3D" id="3.10.100.10">
    <property type="entry name" value="Mannose-Binding Protein A, subunit A"/>
    <property type="match status" value="1"/>
</dbReference>
<keyword evidence="4" id="KW-0245">EGF-like domain</keyword>
<evidence type="ECO:0000256" key="4">
    <source>
        <dbReference type="PROSITE-ProRule" id="PRU00076"/>
    </source>
</evidence>
<dbReference type="PROSITE" id="PS00022">
    <property type="entry name" value="EGF_1"/>
    <property type="match status" value="2"/>
</dbReference>
<organism evidence="7 8">
    <name type="scientific">Acrobeloides nanus</name>
    <dbReference type="NCBI Taxonomy" id="290746"/>
    <lineage>
        <taxon>Eukaryota</taxon>
        <taxon>Metazoa</taxon>
        <taxon>Ecdysozoa</taxon>
        <taxon>Nematoda</taxon>
        <taxon>Chromadorea</taxon>
        <taxon>Rhabditida</taxon>
        <taxon>Tylenchina</taxon>
        <taxon>Cephalobomorpha</taxon>
        <taxon>Cephaloboidea</taxon>
        <taxon>Cephalobidae</taxon>
        <taxon>Acrobeloides</taxon>
    </lineage>
</organism>
<keyword evidence="3" id="KW-0732">Signal</keyword>
<dbReference type="SMART" id="SM00034">
    <property type="entry name" value="CLECT"/>
    <property type="match status" value="1"/>
</dbReference>
<feature type="domain" description="C-type lectin" evidence="6">
    <location>
        <begin position="984"/>
        <end position="1106"/>
    </location>
</feature>
<sequence length="1339" mass="147841">TYTALAADVGFVNRPNEDAFEKGLAYNRPQYIVVHPYYLIQPATINAIYIFENQRDRTRYVSRLQPRYGCGYEYYTGEFQCDSTMISYRWVVEGIDYRGFLWRRAGTFSCAQQVTTSPPPTTAPPQPDYCMNGGTLYNNSNGISSCYCGEFFTGFNCANALCMNGGTPSFDAAICLCPGGYSGSHCADVQCQYDLIDNEYLTDKKSLIIVVRQSSAIQAQIPGIISSINMTVNMNFGGTEVFSNFILVVYGNNEALTTQYYASEFSSFLLALQLIGTGGAWSNNCTDDVIAGITSVFSALVIYHKSPIFVFTDVPPNDAADWRNVYEPNSFRKLPIYTFFLTDSTTLCYNQTDTLSQGYQTLQDISIVTGGLLFTPSVANYASLFRHTLIRTTYQANYITFNEMSKCSMSDRQSFIVDRSATNVYILATGINMALTITDPSWNVLNSTQLVSVVNDGRNFIWEFLDYTPGQYLYFIQSTGGGTNAPCSFRVVAKSNVDMFVGASAGLLGDMSLPDPVYGYSANMVVHFNGFVGRTIDPFRLFAEMQIDAWNRNQMFNQPIYYSSGIWRDGCKFHLYFGGFSCPVQEQRYIVTVFADDEVGYPIQRSWPAYCVPAFFNTNTTVPPNGQCFNGGVPNPMNASSCICPHNWTGQNCTIIVCDNNGTSMGSYCQCPSLTEGSYCERLVCQSPQPGINFDAGNRALAFVLNVRSTMNNSLQDVANTAANLVRDLFVADGRYISYFIVATFNQAGGSVVSVTAANQYNLFIQSLNDAVAASNNQPAVDPSNCTGQISMAIVDVITNIRRLNLGQSQIHQPLSTSLSPTTTSVALGNITLTDAQALISAQDTSTTLNFVVTNYNLCGAPNGGVNGPSDLMKEMARGTAGLIYYTQHSGSIMGIIPTFYSSGLIAGAESSDCNANPIVYYLPIDGWSQSFLITALGAGVTISVTPPAGANMYDYLNEIDKDDYIHVNQYVIPCDATGMVTSKDQYCYIIHSVEKYSWYQSRDNCRKDEAYIVDIPTQEINDFFSVQVGNTALWIGLYRDPGTNQWHWDNYNYVNLTFNNNTDYSNWGDNEPSANGDCVVSKPNAQGVQKWYMDNCNATYSYMCQKHKYGQTIMPRDPSTNRLPPGIWQLKVSSNATGTNASCFFEARIQSQIQVYYGYVSDIHSDYPASYGNILTNGNYYAAHTTGLEPLNANNVIDQTDGHLNYALIFNPNGSLYYSATFQERRICTYPQISQGFACPGYKQTTQKTNFFVKFSGIDQYGNLFERYAATFCTGTTYCVNGYLSNGACICEAYWQGASCETPICLNGGTVNGGSCTCPAELGVQQIGRNMLLVLFHL</sequence>
<dbReference type="SUPFAM" id="SSF56436">
    <property type="entry name" value="C-type lectin-like"/>
    <property type="match status" value="1"/>
</dbReference>
<name>A0A914EQB5_9BILA</name>
<evidence type="ECO:0000256" key="1">
    <source>
        <dbReference type="ARBA" id="ARBA00004613"/>
    </source>
</evidence>
<evidence type="ECO:0000256" key="2">
    <source>
        <dbReference type="ARBA" id="ARBA00022525"/>
    </source>
</evidence>
<dbReference type="PANTHER" id="PTHR47324">
    <property type="entry name" value="PROTEIN IRG-7-RELATED"/>
    <property type="match status" value="1"/>
</dbReference>
<dbReference type="InterPro" id="IPR006582">
    <property type="entry name" value="MD_domain"/>
</dbReference>
<dbReference type="WBParaSite" id="ACRNAN_scaffold9714.g13609.t1">
    <property type="protein sequence ID" value="ACRNAN_scaffold9714.g13609.t1"/>
    <property type="gene ID" value="ACRNAN_scaffold9714.g13609"/>
</dbReference>
<keyword evidence="2" id="KW-0964">Secreted</keyword>
<feature type="disulfide bond" evidence="4">
    <location>
        <begin position="177"/>
        <end position="186"/>
    </location>
</feature>
<proteinExistence type="predicted"/>
<evidence type="ECO:0000313" key="8">
    <source>
        <dbReference type="WBParaSite" id="ACRNAN_scaffold9714.g13609.t1"/>
    </source>
</evidence>
<dbReference type="InterPro" id="IPR053295">
    <property type="entry name" value="Innate_immunity_reg"/>
</dbReference>
<comment type="caution">
    <text evidence="4">Lacks conserved residue(s) required for the propagation of feature annotation.</text>
</comment>
<dbReference type="PANTHER" id="PTHR47324:SF2">
    <property type="entry name" value="EGF-LIKE DOMAIN-CONTAINING PROTEIN-RELATED"/>
    <property type="match status" value="1"/>
</dbReference>
<dbReference type="PROSITE" id="PS50026">
    <property type="entry name" value="EGF_3"/>
    <property type="match status" value="2"/>
</dbReference>
<dbReference type="InterPro" id="IPR057085">
    <property type="entry name" value="Ig_Irg-7"/>
</dbReference>
<evidence type="ECO:0000256" key="3">
    <source>
        <dbReference type="ARBA" id="ARBA00022729"/>
    </source>
</evidence>
<dbReference type="PROSITE" id="PS50041">
    <property type="entry name" value="C_TYPE_LECTIN_2"/>
    <property type="match status" value="1"/>
</dbReference>
<dbReference type="Gene3D" id="2.10.25.10">
    <property type="entry name" value="Laminin"/>
    <property type="match status" value="1"/>
</dbReference>
<dbReference type="Pfam" id="PF00059">
    <property type="entry name" value="Lectin_C"/>
    <property type="match status" value="1"/>
</dbReference>
<dbReference type="InterPro" id="IPR000742">
    <property type="entry name" value="EGF"/>
</dbReference>
<evidence type="ECO:0000313" key="7">
    <source>
        <dbReference type="Proteomes" id="UP000887540"/>
    </source>
</evidence>
<dbReference type="InterPro" id="IPR056861">
    <property type="entry name" value="HMCN1-like_VWA"/>
</dbReference>
<dbReference type="Proteomes" id="UP000887540">
    <property type="component" value="Unplaced"/>
</dbReference>
<dbReference type="Pfam" id="PF25106">
    <property type="entry name" value="VWA_4"/>
    <property type="match status" value="1"/>
</dbReference>
<dbReference type="InterPro" id="IPR001304">
    <property type="entry name" value="C-type_lectin-like"/>
</dbReference>
<keyword evidence="7" id="KW-1185">Reference proteome</keyword>
<comment type="subcellular location">
    <subcellularLocation>
        <location evidence="1">Secreted</location>
    </subcellularLocation>
</comment>
<evidence type="ECO:0000259" key="6">
    <source>
        <dbReference type="PROSITE" id="PS50041"/>
    </source>
</evidence>
<keyword evidence="4" id="KW-1015">Disulfide bond</keyword>